<reference evidence="4 5" key="1">
    <citation type="submission" date="2015-05" db="EMBL/GenBank/DDBJ databases">
        <title>Genome sequencing and analysis of members of genus Stenotrophomonas.</title>
        <authorList>
            <person name="Patil P.P."/>
            <person name="Midha S."/>
            <person name="Patil P.B."/>
        </authorList>
    </citation>
    <scope>NUCLEOTIDE SEQUENCE [LARGE SCALE GENOMIC DNA]</scope>
    <source>
        <strain evidence="4 5">DSM 21508</strain>
    </source>
</reference>
<dbReference type="Proteomes" id="UP000051386">
    <property type="component" value="Unassembled WGS sequence"/>
</dbReference>
<dbReference type="AlphaFoldDB" id="A0A0R0D3H8"/>
<keyword evidence="1" id="KW-0596">Phosphopantetheine</keyword>
<dbReference type="PATRIC" id="fig|517011.3.peg.2814"/>
<feature type="domain" description="Carrier" evidence="3">
    <location>
        <begin position="5"/>
        <end position="81"/>
    </location>
</feature>
<organism evidence="4 5">
    <name type="scientific">Stenotrophomonas chelatiphaga</name>
    <dbReference type="NCBI Taxonomy" id="517011"/>
    <lineage>
        <taxon>Bacteria</taxon>
        <taxon>Pseudomonadati</taxon>
        <taxon>Pseudomonadota</taxon>
        <taxon>Gammaproteobacteria</taxon>
        <taxon>Lysobacterales</taxon>
        <taxon>Lysobacteraceae</taxon>
        <taxon>Stenotrophomonas</taxon>
    </lineage>
</organism>
<dbReference type="Gene3D" id="1.10.1200.10">
    <property type="entry name" value="ACP-like"/>
    <property type="match status" value="1"/>
</dbReference>
<keyword evidence="5" id="KW-1185">Reference proteome</keyword>
<dbReference type="RefSeq" id="WP_057507063.1">
    <property type="nucleotide sequence ID" value="NZ_JANUEG010000007.1"/>
</dbReference>
<accession>A0A0R0D3H8</accession>
<evidence type="ECO:0000259" key="3">
    <source>
        <dbReference type="PROSITE" id="PS50075"/>
    </source>
</evidence>
<name>A0A0R0D3H8_9GAMM</name>
<comment type="caution">
    <text evidence="4">The sequence shown here is derived from an EMBL/GenBank/DDBJ whole genome shotgun (WGS) entry which is preliminary data.</text>
</comment>
<gene>
    <name evidence="4" type="ORF">ABB28_02295</name>
</gene>
<protein>
    <recommendedName>
        <fullName evidence="3">Carrier domain-containing protein</fullName>
    </recommendedName>
</protein>
<dbReference type="SUPFAM" id="SSF47336">
    <property type="entry name" value="ACP-like"/>
    <property type="match status" value="1"/>
</dbReference>
<evidence type="ECO:0000313" key="5">
    <source>
        <dbReference type="Proteomes" id="UP000051386"/>
    </source>
</evidence>
<dbReference type="InterPro" id="IPR009081">
    <property type="entry name" value="PP-bd_ACP"/>
</dbReference>
<dbReference type="PROSITE" id="PS50075">
    <property type="entry name" value="CARRIER"/>
    <property type="match status" value="1"/>
</dbReference>
<dbReference type="InterPro" id="IPR036736">
    <property type="entry name" value="ACP-like_sf"/>
</dbReference>
<proteinExistence type="predicted"/>
<dbReference type="InterPro" id="IPR006162">
    <property type="entry name" value="Ppantetheine_attach_site"/>
</dbReference>
<evidence type="ECO:0000256" key="2">
    <source>
        <dbReference type="ARBA" id="ARBA00022553"/>
    </source>
</evidence>
<sequence>MSGPDTPASGVRPLIALVTGSIAVADIRHGDRLVEDLGMDSLEIADLLVEIEERFEVVITVDALAGARTVAELEATVRRLQCATG</sequence>
<dbReference type="Pfam" id="PF00550">
    <property type="entry name" value="PP-binding"/>
    <property type="match status" value="1"/>
</dbReference>
<evidence type="ECO:0000256" key="1">
    <source>
        <dbReference type="ARBA" id="ARBA00022450"/>
    </source>
</evidence>
<evidence type="ECO:0000313" key="4">
    <source>
        <dbReference type="EMBL" id="KRG76649.1"/>
    </source>
</evidence>
<dbReference type="PROSITE" id="PS00012">
    <property type="entry name" value="PHOSPHOPANTETHEINE"/>
    <property type="match status" value="1"/>
</dbReference>
<dbReference type="EMBL" id="LDJK01000007">
    <property type="protein sequence ID" value="KRG76649.1"/>
    <property type="molecule type" value="Genomic_DNA"/>
</dbReference>
<keyword evidence="2" id="KW-0597">Phosphoprotein</keyword>